<keyword evidence="4" id="KW-1185">Reference proteome</keyword>
<dbReference type="SMART" id="SM00698">
    <property type="entry name" value="MORN"/>
    <property type="match status" value="6"/>
</dbReference>
<name>G0R433_ICHMU</name>
<dbReference type="Gene3D" id="1.10.287.70">
    <property type="match status" value="1"/>
</dbReference>
<dbReference type="Proteomes" id="UP000008983">
    <property type="component" value="Unassembled WGS sequence"/>
</dbReference>
<dbReference type="Pfam" id="PF02493">
    <property type="entry name" value="MORN"/>
    <property type="match status" value="7"/>
</dbReference>
<dbReference type="OrthoDB" id="293284at2759"/>
<dbReference type="Gene3D" id="2.20.110.10">
    <property type="entry name" value="Histone H3 K4-specific methyltransferase SET7/9 N-terminal domain"/>
    <property type="match status" value="3"/>
</dbReference>
<dbReference type="GO" id="GO:0008168">
    <property type="term" value="F:methyltransferase activity"/>
    <property type="evidence" value="ECO:0007669"/>
    <property type="project" value="UniProtKB-KW"/>
</dbReference>
<dbReference type="eggNOG" id="KOG0231">
    <property type="taxonomic scope" value="Eukaryota"/>
</dbReference>
<dbReference type="InterPro" id="IPR013099">
    <property type="entry name" value="K_chnl_dom"/>
</dbReference>
<dbReference type="PANTHER" id="PTHR43215">
    <property type="entry name" value="RADIAL SPOKE HEAD 1 HOMOLOG"/>
    <property type="match status" value="1"/>
</dbReference>
<dbReference type="InParanoid" id="G0R433"/>
<evidence type="ECO:0000259" key="2">
    <source>
        <dbReference type="Pfam" id="PF07885"/>
    </source>
</evidence>
<evidence type="ECO:0000313" key="4">
    <source>
        <dbReference type="Proteomes" id="UP000008983"/>
    </source>
</evidence>
<dbReference type="GeneID" id="14903844"/>
<proteinExistence type="predicted"/>
<organism evidence="3 4">
    <name type="scientific">Ichthyophthirius multifiliis</name>
    <name type="common">White spot disease agent</name>
    <name type="synonym">Ich</name>
    <dbReference type="NCBI Taxonomy" id="5932"/>
    <lineage>
        <taxon>Eukaryota</taxon>
        <taxon>Sar</taxon>
        <taxon>Alveolata</taxon>
        <taxon>Ciliophora</taxon>
        <taxon>Intramacronucleata</taxon>
        <taxon>Oligohymenophorea</taxon>
        <taxon>Hymenostomatida</taxon>
        <taxon>Ophryoglenina</taxon>
        <taxon>Ichthyophthirius</taxon>
    </lineage>
</organism>
<gene>
    <name evidence="3" type="ORF">IMG5_189450</name>
</gene>
<dbReference type="AlphaFoldDB" id="G0R433"/>
<dbReference type="SUPFAM" id="SSF82185">
    <property type="entry name" value="Histone H3 K4-specific methyltransferase SET7/9 N-terminal domain"/>
    <property type="match status" value="2"/>
</dbReference>
<dbReference type="PANTHER" id="PTHR43215:SF14">
    <property type="entry name" value="RADIAL SPOKE HEAD 1 HOMOLOG"/>
    <property type="match status" value="1"/>
</dbReference>
<dbReference type="InterPro" id="IPR003409">
    <property type="entry name" value="MORN"/>
</dbReference>
<keyword evidence="3" id="KW-0808">Transferase</keyword>
<dbReference type="EC" id="2.1.1.43" evidence="3"/>
<reference evidence="3 4" key="1">
    <citation type="submission" date="2011-07" db="EMBL/GenBank/DDBJ databases">
        <authorList>
            <person name="Coyne R."/>
            <person name="Brami D."/>
            <person name="Johnson J."/>
            <person name="Hostetler J."/>
            <person name="Hannick L."/>
            <person name="Clark T."/>
            <person name="Cassidy-Hanley D."/>
            <person name="Inman J."/>
        </authorList>
    </citation>
    <scope>NUCLEOTIDE SEQUENCE [LARGE SCALE GENOMIC DNA]</scope>
    <source>
        <strain evidence="3 4">G5</strain>
    </source>
</reference>
<dbReference type="OMA" id="PEFEANQ"/>
<evidence type="ECO:0000256" key="1">
    <source>
        <dbReference type="ARBA" id="ARBA00022737"/>
    </source>
</evidence>
<evidence type="ECO:0000313" key="3">
    <source>
        <dbReference type="EMBL" id="EGR27773.1"/>
    </source>
</evidence>
<sequence>MFACGFIGIDIHLDVENTWTKKYDPALQIKGWFTKYVYAFYWAVTTMTTVGLGDINPANIYEIVIYTVFMLISCGQIVSVRNIDTVFDSLYPIFKNDIEQLYFENAIKSPSPNSVPEVINFVGNGYLLKQQQYFNYVGDKDLWTKQRNGVGIFTYQNNYFQYEGQWQNGVKQGEGVLRMKDGTYYEGQFDKGEINGRGKMQYSNGNYYEGEFKFGEKDGYGEFFAKTGEIYKGEWQNNIRHGKGIIIKYRYVIIFLLQKGYLIMGDGETIDGYFFNHNPHGKCEITYSNGNKYKGEMKNGKKDGQGIFENNEEQYIYEGEFKENKKNGKGKFIFLKSNFIYEGIFAEDVPQLVSNIFIIEESKLKTEQEINNEVIENNRNDKKKDDKNKNPEDSLPCIEYEICGKPITINIFTAYQGPDILDPQQPKQEQIEEMIKQWQKDNKKIKNPPPMPDFNQPKMMQPPPALIIQNINGVATIENLEFPEDFPPGKYQIVVLDYSKKNKFGDVLEARHYININGIGGVGIDNKKKKK</sequence>
<keyword evidence="1" id="KW-0677">Repeat</keyword>
<dbReference type="STRING" id="857967.G0R433"/>
<feature type="domain" description="Potassium channel" evidence="2">
    <location>
        <begin position="34"/>
        <end position="76"/>
    </location>
</feature>
<dbReference type="SUPFAM" id="SSF81324">
    <property type="entry name" value="Voltage-gated potassium channels"/>
    <property type="match status" value="1"/>
</dbReference>
<dbReference type="GO" id="GO:0032259">
    <property type="term" value="P:methylation"/>
    <property type="evidence" value="ECO:0007669"/>
    <property type="project" value="UniProtKB-KW"/>
</dbReference>
<dbReference type="RefSeq" id="XP_004026840.1">
    <property type="nucleotide sequence ID" value="XM_004026791.1"/>
</dbReference>
<protein>
    <submittedName>
        <fullName evidence="3">MORN repeat protein</fullName>
        <ecNumber evidence="3">2.1.1.43</ecNumber>
    </submittedName>
</protein>
<accession>G0R433</accession>
<dbReference type="Pfam" id="PF07885">
    <property type="entry name" value="Ion_trans_2"/>
    <property type="match status" value="1"/>
</dbReference>
<keyword evidence="3" id="KW-0489">Methyltransferase</keyword>
<dbReference type="EMBL" id="GL984324">
    <property type="protein sequence ID" value="EGR27773.1"/>
    <property type="molecule type" value="Genomic_DNA"/>
</dbReference>